<sequence>MALFEGSFAVALASFVQNISKIPLELLDDVQRHHSNAGVINDELRKLYHSARSIKREKHCTDDVAWKCISGGGGNLTSSSTTSRKLSIANPRRKLALLLLHLNLSNSSFFTDSGLLRIKILKTLRLVDVSGCSLLSHNAPVVFSMLPDLQDINVSACRQITDVGMMRM</sequence>
<organism evidence="1 2">
    <name type="scientific">Bodo saltans</name>
    <name type="common">Flagellated protozoan</name>
    <dbReference type="NCBI Taxonomy" id="75058"/>
    <lineage>
        <taxon>Eukaryota</taxon>
        <taxon>Discoba</taxon>
        <taxon>Euglenozoa</taxon>
        <taxon>Kinetoplastea</taxon>
        <taxon>Metakinetoplastina</taxon>
        <taxon>Eubodonida</taxon>
        <taxon>Bodonidae</taxon>
        <taxon>Bodo</taxon>
    </lineage>
</organism>
<dbReference type="EMBL" id="CYKH01001870">
    <property type="protein sequence ID" value="CUG90871.1"/>
    <property type="molecule type" value="Genomic_DNA"/>
</dbReference>
<dbReference type="SUPFAM" id="SSF52047">
    <property type="entry name" value="RNI-like"/>
    <property type="match status" value="1"/>
</dbReference>
<protein>
    <submittedName>
        <fullName evidence="1">Uncharacterized protein</fullName>
    </submittedName>
</protein>
<dbReference type="Gene3D" id="3.80.10.10">
    <property type="entry name" value="Ribonuclease Inhibitor"/>
    <property type="match status" value="1"/>
</dbReference>
<accession>A0A0S4JN95</accession>
<proteinExistence type="predicted"/>
<dbReference type="AlphaFoldDB" id="A0A0S4JN95"/>
<dbReference type="VEuPathDB" id="TriTrypDB:BSAL_29040"/>
<reference evidence="2" key="1">
    <citation type="submission" date="2015-09" db="EMBL/GenBank/DDBJ databases">
        <authorList>
            <consortium name="Pathogen Informatics"/>
        </authorList>
    </citation>
    <scope>NUCLEOTIDE SEQUENCE [LARGE SCALE GENOMIC DNA]</scope>
    <source>
        <strain evidence="2">Lake Konstanz</strain>
    </source>
</reference>
<dbReference type="Proteomes" id="UP000051952">
    <property type="component" value="Unassembled WGS sequence"/>
</dbReference>
<dbReference type="InterPro" id="IPR032675">
    <property type="entry name" value="LRR_dom_sf"/>
</dbReference>
<name>A0A0S4JN95_BODSA</name>
<evidence type="ECO:0000313" key="1">
    <source>
        <dbReference type="EMBL" id="CUG90871.1"/>
    </source>
</evidence>
<evidence type="ECO:0000313" key="2">
    <source>
        <dbReference type="Proteomes" id="UP000051952"/>
    </source>
</evidence>
<feature type="non-terminal residue" evidence="1">
    <location>
        <position position="168"/>
    </location>
</feature>
<keyword evidence="2" id="KW-1185">Reference proteome</keyword>
<gene>
    <name evidence="1" type="ORF">BSAL_29040</name>
</gene>